<dbReference type="EMBL" id="UINC01022105">
    <property type="protein sequence ID" value="SVA91039.1"/>
    <property type="molecule type" value="Genomic_DNA"/>
</dbReference>
<evidence type="ECO:0008006" key="2">
    <source>
        <dbReference type="Google" id="ProtNLM"/>
    </source>
</evidence>
<dbReference type="InterPro" id="IPR029063">
    <property type="entry name" value="SAM-dependent_MTases_sf"/>
</dbReference>
<feature type="non-terminal residue" evidence="1">
    <location>
        <position position="155"/>
    </location>
</feature>
<protein>
    <recommendedName>
        <fullName evidence="2">Methyltransferase domain-containing protein</fullName>
    </recommendedName>
</protein>
<dbReference type="SUPFAM" id="SSF53335">
    <property type="entry name" value="S-adenosyl-L-methionine-dependent methyltransferases"/>
    <property type="match status" value="1"/>
</dbReference>
<accession>A0A381ZP74</accession>
<dbReference type="CDD" id="cd02440">
    <property type="entry name" value="AdoMet_MTases"/>
    <property type="match status" value="1"/>
</dbReference>
<dbReference type="AlphaFoldDB" id="A0A381ZP74"/>
<name>A0A381ZP74_9ZZZZ</name>
<evidence type="ECO:0000313" key="1">
    <source>
        <dbReference type="EMBL" id="SVA91039.1"/>
    </source>
</evidence>
<dbReference type="Pfam" id="PF13489">
    <property type="entry name" value="Methyltransf_23"/>
    <property type="match status" value="1"/>
</dbReference>
<organism evidence="1">
    <name type="scientific">marine metagenome</name>
    <dbReference type="NCBI Taxonomy" id="408172"/>
    <lineage>
        <taxon>unclassified sequences</taxon>
        <taxon>metagenomes</taxon>
        <taxon>ecological metagenomes</taxon>
    </lineage>
</organism>
<reference evidence="1" key="1">
    <citation type="submission" date="2018-05" db="EMBL/GenBank/DDBJ databases">
        <authorList>
            <person name="Lanie J.A."/>
            <person name="Ng W.-L."/>
            <person name="Kazmierczak K.M."/>
            <person name="Andrzejewski T.M."/>
            <person name="Davidsen T.M."/>
            <person name="Wayne K.J."/>
            <person name="Tettelin H."/>
            <person name="Glass J.I."/>
            <person name="Rusch D."/>
            <person name="Podicherti R."/>
            <person name="Tsui H.-C.T."/>
            <person name="Winkler M.E."/>
        </authorList>
    </citation>
    <scope>NUCLEOTIDE SEQUENCE</scope>
</reference>
<proteinExistence type="predicted"/>
<dbReference type="Gene3D" id="3.40.50.150">
    <property type="entry name" value="Vaccinia Virus protein VP39"/>
    <property type="match status" value="1"/>
</dbReference>
<sequence>MSKFQEEIEEGTRFSFGNNWLNFLNTLNEERIQKAENSLVELLEIKDLKDKSFLDIGCGSGLFSLVAKRLGASVYSFDYDPNSVAATRKLKHHFFGADEQWVIEEGSVLDKGYLKSIGEFDIVYSWGVLHHTGAMWDALENVDMNVKENGLLALA</sequence>
<gene>
    <name evidence="1" type="ORF">METZ01_LOCUS143893</name>
</gene>